<dbReference type="GeneID" id="53316635"/>
<feature type="region of interest" description="Disordered" evidence="1">
    <location>
        <begin position="1"/>
        <end position="53"/>
    </location>
</feature>
<keyword evidence="3" id="KW-1185">Reference proteome</keyword>
<evidence type="ECO:0000256" key="1">
    <source>
        <dbReference type="SAM" id="MobiDB-lite"/>
    </source>
</evidence>
<evidence type="ECO:0000313" key="2">
    <source>
        <dbReference type="EMBL" id="AMW34748.1"/>
    </source>
</evidence>
<dbReference type="RefSeq" id="WP_066134526.1">
    <property type="nucleotide sequence ID" value="NZ_CP014525.1"/>
</dbReference>
<dbReference type="Proteomes" id="UP000076066">
    <property type="component" value="Chromosome"/>
</dbReference>
<dbReference type="KEGG" id="hjo:AY555_05640"/>
<dbReference type="EMBL" id="CP014525">
    <property type="protein sequence ID" value="AMW34748.1"/>
    <property type="molecule type" value="Genomic_DNA"/>
</dbReference>
<protein>
    <submittedName>
        <fullName evidence="2">Uncharacterized protein</fullName>
    </submittedName>
</protein>
<accession>A0A143DF50</accession>
<proteinExistence type="predicted"/>
<reference evidence="2 3" key="1">
    <citation type="submission" date="2016-02" db="EMBL/GenBank/DDBJ databases">
        <title>Complete Genome of H5569, the type strain of the newly described species Haematospirillium jordaniae.</title>
        <authorList>
            <person name="Nicholson A.C."/>
            <person name="Humrighouse B.W."/>
            <person name="Loparov V."/>
            <person name="McQuiston J.R."/>
        </authorList>
    </citation>
    <scope>NUCLEOTIDE SEQUENCE [LARGE SCALE GENOMIC DNA]</scope>
    <source>
        <strain evidence="2 3">H5569</strain>
    </source>
</reference>
<evidence type="ECO:0000313" key="3">
    <source>
        <dbReference type="Proteomes" id="UP000076066"/>
    </source>
</evidence>
<organism evidence="2 3">
    <name type="scientific">Haematospirillum jordaniae</name>
    <dbReference type="NCBI Taxonomy" id="1549855"/>
    <lineage>
        <taxon>Bacteria</taxon>
        <taxon>Pseudomonadati</taxon>
        <taxon>Pseudomonadota</taxon>
        <taxon>Alphaproteobacteria</taxon>
        <taxon>Rhodospirillales</taxon>
        <taxon>Novispirillaceae</taxon>
        <taxon>Haematospirillum</taxon>
    </lineage>
</organism>
<feature type="compositionally biased region" description="Basic and acidic residues" evidence="1">
    <location>
        <begin position="22"/>
        <end position="32"/>
    </location>
</feature>
<dbReference type="STRING" id="1549855.AY555_05640"/>
<sequence>MAGFQTIEPFIRSRGGSSFGDAPRRRARDSEAPRTVPVVSRHEPDFVVPDPEETARREMIALRQQDDVLRQQRKLDRELATRRARAALSPGGMESASFQALTDSLSEDANRAIERIDGRAAIQSRIVQESAKRQREERAFISQHILFPPQGGKDLA</sequence>
<dbReference type="AlphaFoldDB" id="A0A143DF50"/>
<gene>
    <name evidence="2" type="ORF">AY555_05640</name>
</gene>
<name>A0A143DF50_9PROT</name>